<dbReference type="PANTHER" id="PTHR43190">
    <property type="entry name" value="N-ACETYL-D-GLUCOSAMINE KINASE"/>
    <property type="match status" value="1"/>
</dbReference>
<comment type="caution">
    <text evidence="2">The sequence shown here is derived from an EMBL/GenBank/DDBJ whole genome shotgun (WGS) entry which is preliminary data.</text>
</comment>
<sequence length="287" mass="29606">MALRYLIGVDGGGSGTRLCLADTQGHILTTQTGGPSALGQGIEAAWQTITGLCQQAFNQQHLTFNPAECGIGLGLSGVHNPQWAHAFQVRAPGFGHLQLDTDAFTTLLGAHAGAPGAVVAIGTGSVGEALYADGSRRGVGGWGWTSGDEASGAWLGKHASARTQKALDGRLPDGPLAAAVIQHCGGSADHFMAWLGEADQNAYAQLAPLVLQHSDDDTHARPLLQQAGQEVALLAQALDPEGTLPLALCGGLAQALTPWLPEALRQRIRPAQGDSMQGALILIQKAC</sequence>
<organism evidence="2 3">
    <name type="scientific">Leeia aquatica</name>
    <dbReference type="NCBI Taxonomy" id="2725557"/>
    <lineage>
        <taxon>Bacteria</taxon>
        <taxon>Pseudomonadati</taxon>
        <taxon>Pseudomonadota</taxon>
        <taxon>Betaproteobacteria</taxon>
        <taxon>Neisseriales</taxon>
        <taxon>Leeiaceae</taxon>
        <taxon>Leeia</taxon>
    </lineage>
</organism>
<evidence type="ECO:0000259" key="1">
    <source>
        <dbReference type="Pfam" id="PF01869"/>
    </source>
</evidence>
<keyword evidence="3" id="KW-1185">Reference proteome</keyword>
<dbReference type="SUPFAM" id="SSF53067">
    <property type="entry name" value="Actin-like ATPase domain"/>
    <property type="match status" value="2"/>
</dbReference>
<dbReference type="InterPro" id="IPR043129">
    <property type="entry name" value="ATPase_NBD"/>
</dbReference>
<dbReference type="CDD" id="cd24082">
    <property type="entry name" value="ASKHA_NBD_GspK-like"/>
    <property type="match status" value="1"/>
</dbReference>
<reference evidence="2 3" key="1">
    <citation type="submission" date="2020-04" db="EMBL/GenBank/DDBJ databases">
        <title>Draft genome of Leeia sp. IMCC25680.</title>
        <authorList>
            <person name="Song J."/>
            <person name="Cho J.-C."/>
        </authorList>
    </citation>
    <scope>NUCLEOTIDE SEQUENCE [LARGE SCALE GENOMIC DNA]</scope>
    <source>
        <strain evidence="2 3">IMCC25680</strain>
    </source>
</reference>
<gene>
    <name evidence="2" type="ORF">HF682_06080</name>
</gene>
<evidence type="ECO:0000313" key="2">
    <source>
        <dbReference type="EMBL" id="NLR74725.1"/>
    </source>
</evidence>
<protein>
    <submittedName>
        <fullName evidence="2">ATPase</fullName>
    </submittedName>
</protein>
<dbReference type="InterPro" id="IPR052519">
    <property type="entry name" value="Euk-type_GlcNAc_Kinase"/>
</dbReference>
<accession>A0A847S7A8</accession>
<dbReference type="InterPro" id="IPR002731">
    <property type="entry name" value="ATPase_BadF"/>
</dbReference>
<feature type="domain" description="ATPase BadF/BadG/BcrA/BcrD type" evidence="1">
    <location>
        <begin position="7"/>
        <end position="266"/>
    </location>
</feature>
<proteinExistence type="predicted"/>
<dbReference type="Proteomes" id="UP000587991">
    <property type="component" value="Unassembled WGS sequence"/>
</dbReference>
<evidence type="ECO:0000313" key="3">
    <source>
        <dbReference type="Proteomes" id="UP000587991"/>
    </source>
</evidence>
<dbReference type="Pfam" id="PF01869">
    <property type="entry name" value="BcrAD_BadFG"/>
    <property type="match status" value="1"/>
</dbReference>
<name>A0A847S7A8_9NEIS</name>
<dbReference type="PANTHER" id="PTHR43190:SF3">
    <property type="entry name" value="N-ACETYL-D-GLUCOSAMINE KINASE"/>
    <property type="match status" value="1"/>
</dbReference>
<dbReference type="EMBL" id="JABAIM010000001">
    <property type="protein sequence ID" value="NLR74725.1"/>
    <property type="molecule type" value="Genomic_DNA"/>
</dbReference>
<dbReference type="Gene3D" id="3.30.420.40">
    <property type="match status" value="2"/>
</dbReference>
<dbReference type="AlphaFoldDB" id="A0A847S7A8"/>